<dbReference type="PANTHER" id="PTHR43711:SF30">
    <property type="entry name" value="HISTIDINE KINASE"/>
    <property type="match status" value="1"/>
</dbReference>
<dbReference type="Gene3D" id="3.30.450.40">
    <property type="match status" value="1"/>
</dbReference>
<keyword evidence="4" id="KW-0808">Transferase</keyword>
<evidence type="ECO:0000313" key="9">
    <source>
        <dbReference type="EMBL" id="KKQ87128.1"/>
    </source>
</evidence>
<dbReference type="InterPro" id="IPR003661">
    <property type="entry name" value="HisK_dim/P_dom"/>
</dbReference>
<accession>A0A0G0L580</accession>
<keyword evidence="6" id="KW-0902">Two-component regulatory system</keyword>
<dbReference type="SUPFAM" id="SSF55874">
    <property type="entry name" value="ATPase domain of HSP90 chaperone/DNA topoisomerase II/histidine kinase"/>
    <property type="match status" value="1"/>
</dbReference>
<organism evidence="9 10">
    <name type="scientific">Candidatus Woesebacteria bacterium GW2011_GWB1_38_8b</name>
    <dbReference type="NCBI Taxonomy" id="1618571"/>
    <lineage>
        <taxon>Bacteria</taxon>
        <taxon>Candidatus Woeseibacteriota</taxon>
    </lineage>
</organism>
<sequence>MVSGEPENNIENSVFKLLHLDDGPFDSDFDAIATIVKDITKTSYSGISFYHDNKVFFRPFKGGVLDGIPMGEYFRSDQKNSEIININNTIADPNNKFKPVNFGEIEIRSIASAPFFRYDKQMLGEIFVADKIERDFSENDVKYLKYFADLISKIIVLKVDCRLEKNVMQDKYNQISRQYQTLEEEGVRSQAMLKDIGDALVATDNSGNINFVNDAALTAMGYESMEVMGKSFIKMFRIFNKDGKEVESNENPLRNALFFNKKVKSNECLLLKKSGDQFQVSITATPVIFYQRTIGGIVVIRDITREKDVDRMKTEFISLASHQLRTPLSSIKWLVELLLDDYKGMNEEQIQIVKNVYESNQRMIDLVDGLLNISRIESGRIIIEPKATNLKTLVEKIVGELTPKIIEKELKVNIDIANDVPEISVDPKLISNVYLNFLTNSIKYSINKGQVNVKIYIKDSDVISEVKDSGLGIPKKQQARVFEKFFRADNVTRVVTDGSGLGLYLTKLIVEASGGKIGFESEELKGSTFWFSVPIAGVLPKKGEVSIE</sequence>
<evidence type="ECO:0000256" key="6">
    <source>
        <dbReference type="ARBA" id="ARBA00023012"/>
    </source>
</evidence>
<dbReference type="CDD" id="cd00130">
    <property type="entry name" value="PAS"/>
    <property type="match status" value="1"/>
</dbReference>
<dbReference type="InterPro" id="IPR003594">
    <property type="entry name" value="HATPase_dom"/>
</dbReference>
<proteinExistence type="predicted"/>
<dbReference type="AlphaFoldDB" id="A0A0G0L580"/>
<dbReference type="PANTHER" id="PTHR43711">
    <property type="entry name" value="TWO-COMPONENT HISTIDINE KINASE"/>
    <property type="match status" value="1"/>
</dbReference>
<evidence type="ECO:0000259" key="7">
    <source>
        <dbReference type="PROSITE" id="PS50109"/>
    </source>
</evidence>
<dbReference type="InterPro" id="IPR029016">
    <property type="entry name" value="GAF-like_dom_sf"/>
</dbReference>
<name>A0A0G0L580_9BACT</name>
<dbReference type="PROSITE" id="PS50109">
    <property type="entry name" value="HIS_KIN"/>
    <property type="match status" value="1"/>
</dbReference>
<dbReference type="GO" id="GO:0000155">
    <property type="term" value="F:phosphorelay sensor kinase activity"/>
    <property type="evidence" value="ECO:0007669"/>
    <property type="project" value="InterPro"/>
</dbReference>
<comment type="caution">
    <text evidence="9">The sequence shown here is derived from an EMBL/GenBank/DDBJ whole genome shotgun (WGS) entry which is preliminary data.</text>
</comment>
<dbReference type="Gene3D" id="3.30.565.10">
    <property type="entry name" value="Histidine kinase-like ATPase, C-terminal domain"/>
    <property type="match status" value="1"/>
</dbReference>
<dbReference type="SUPFAM" id="SSF55785">
    <property type="entry name" value="PYP-like sensor domain (PAS domain)"/>
    <property type="match status" value="1"/>
</dbReference>
<comment type="catalytic activity">
    <reaction evidence="1">
        <text>ATP + protein L-histidine = ADP + protein N-phospho-L-histidine.</text>
        <dbReference type="EC" id="2.7.13.3"/>
    </reaction>
</comment>
<protein>
    <recommendedName>
        <fullName evidence="2">histidine kinase</fullName>
        <ecNumber evidence="2">2.7.13.3</ecNumber>
    </recommendedName>
</protein>
<dbReference type="Gene3D" id="1.10.287.130">
    <property type="match status" value="1"/>
</dbReference>
<dbReference type="SMART" id="SM00387">
    <property type="entry name" value="HATPase_c"/>
    <property type="match status" value="1"/>
</dbReference>
<dbReference type="SMART" id="SM00388">
    <property type="entry name" value="HisKA"/>
    <property type="match status" value="1"/>
</dbReference>
<dbReference type="InterPro" id="IPR036097">
    <property type="entry name" value="HisK_dim/P_sf"/>
</dbReference>
<feature type="domain" description="Histidine kinase" evidence="7">
    <location>
        <begin position="319"/>
        <end position="537"/>
    </location>
</feature>
<evidence type="ECO:0000313" key="10">
    <source>
        <dbReference type="Proteomes" id="UP000033944"/>
    </source>
</evidence>
<dbReference type="SUPFAM" id="SSF47384">
    <property type="entry name" value="Homodimeric domain of signal transducing histidine kinase"/>
    <property type="match status" value="1"/>
</dbReference>
<gene>
    <name evidence="9" type="ORF">UT10_C0010G0003</name>
</gene>
<feature type="domain" description="PAS" evidence="8">
    <location>
        <begin position="192"/>
        <end position="257"/>
    </location>
</feature>
<reference evidence="9 10" key="1">
    <citation type="journal article" date="2015" name="Nature">
        <title>rRNA introns, odd ribosomes, and small enigmatic genomes across a large radiation of phyla.</title>
        <authorList>
            <person name="Brown C.T."/>
            <person name="Hug L.A."/>
            <person name="Thomas B.C."/>
            <person name="Sharon I."/>
            <person name="Castelle C.J."/>
            <person name="Singh A."/>
            <person name="Wilkins M.J."/>
            <person name="Williams K.H."/>
            <person name="Banfield J.F."/>
        </authorList>
    </citation>
    <scope>NUCLEOTIDE SEQUENCE [LARGE SCALE GENOMIC DNA]</scope>
</reference>
<dbReference type="Pfam" id="PF13426">
    <property type="entry name" value="PAS_9"/>
    <property type="match status" value="1"/>
</dbReference>
<keyword evidence="5 9" id="KW-0418">Kinase</keyword>
<dbReference type="NCBIfam" id="TIGR00229">
    <property type="entry name" value="sensory_box"/>
    <property type="match status" value="1"/>
</dbReference>
<evidence type="ECO:0000256" key="4">
    <source>
        <dbReference type="ARBA" id="ARBA00022679"/>
    </source>
</evidence>
<dbReference type="InterPro" id="IPR036890">
    <property type="entry name" value="HATPase_C_sf"/>
</dbReference>
<dbReference type="Gene3D" id="3.30.450.20">
    <property type="entry name" value="PAS domain"/>
    <property type="match status" value="1"/>
</dbReference>
<dbReference type="InterPro" id="IPR050736">
    <property type="entry name" value="Sensor_HK_Regulatory"/>
</dbReference>
<dbReference type="EC" id="2.7.13.3" evidence="2"/>
<keyword evidence="3" id="KW-0597">Phosphoprotein</keyword>
<dbReference type="InterPro" id="IPR035965">
    <property type="entry name" value="PAS-like_dom_sf"/>
</dbReference>
<evidence type="ECO:0000256" key="2">
    <source>
        <dbReference type="ARBA" id="ARBA00012438"/>
    </source>
</evidence>
<evidence type="ECO:0000256" key="5">
    <source>
        <dbReference type="ARBA" id="ARBA00022777"/>
    </source>
</evidence>
<dbReference type="Pfam" id="PF00512">
    <property type="entry name" value="HisKA"/>
    <property type="match status" value="1"/>
</dbReference>
<dbReference type="CDD" id="cd00082">
    <property type="entry name" value="HisKA"/>
    <property type="match status" value="1"/>
</dbReference>
<evidence type="ECO:0000256" key="3">
    <source>
        <dbReference type="ARBA" id="ARBA00022553"/>
    </source>
</evidence>
<dbReference type="SUPFAM" id="SSF55781">
    <property type="entry name" value="GAF domain-like"/>
    <property type="match status" value="1"/>
</dbReference>
<dbReference type="Pfam" id="PF02518">
    <property type="entry name" value="HATPase_c"/>
    <property type="match status" value="1"/>
</dbReference>
<dbReference type="Proteomes" id="UP000033944">
    <property type="component" value="Unassembled WGS sequence"/>
</dbReference>
<evidence type="ECO:0000256" key="1">
    <source>
        <dbReference type="ARBA" id="ARBA00000085"/>
    </source>
</evidence>
<dbReference type="FunFam" id="3.30.565.10:FF:000006">
    <property type="entry name" value="Sensor histidine kinase WalK"/>
    <property type="match status" value="1"/>
</dbReference>
<dbReference type="PROSITE" id="PS50112">
    <property type="entry name" value="PAS"/>
    <property type="match status" value="1"/>
</dbReference>
<dbReference type="PRINTS" id="PR00344">
    <property type="entry name" value="BCTRLSENSOR"/>
</dbReference>
<dbReference type="InterPro" id="IPR005467">
    <property type="entry name" value="His_kinase_dom"/>
</dbReference>
<evidence type="ECO:0000259" key="8">
    <source>
        <dbReference type="PROSITE" id="PS50112"/>
    </source>
</evidence>
<dbReference type="EMBL" id="LBVN01000010">
    <property type="protein sequence ID" value="KKQ87128.1"/>
    <property type="molecule type" value="Genomic_DNA"/>
</dbReference>
<dbReference type="InterPro" id="IPR000014">
    <property type="entry name" value="PAS"/>
</dbReference>
<dbReference type="InterPro" id="IPR004358">
    <property type="entry name" value="Sig_transdc_His_kin-like_C"/>
</dbReference>